<keyword evidence="3" id="KW-1185">Reference proteome</keyword>
<gene>
    <name evidence="2" type="ORF">ACFSUO_14300</name>
</gene>
<accession>A0ABW5V9L1</accession>
<dbReference type="Proteomes" id="UP001597502">
    <property type="component" value="Unassembled WGS sequence"/>
</dbReference>
<dbReference type="RefSeq" id="WP_382395317.1">
    <property type="nucleotide sequence ID" value="NZ_JBHUNA010000038.1"/>
</dbReference>
<dbReference type="Gene3D" id="3.90.20.10">
    <property type="match status" value="1"/>
</dbReference>
<name>A0ABW5V9L1_9BACI</name>
<evidence type="ECO:0000313" key="2">
    <source>
        <dbReference type="EMBL" id="MFD2762126.1"/>
    </source>
</evidence>
<evidence type="ECO:0000313" key="3">
    <source>
        <dbReference type="Proteomes" id="UP001597502"/>
    </source>
</evidence>
<dbReference type="EMBL" id="JBHUNA010000038">
    <property type="protein sequence ID" value="MFD2762126.1"/>
    <property type="molecule type" value="Genomic_DNA"/>
</dbReference>
<protein>
    <submittedName>
        <fullName evidence="2">Uncharacterized protein</fullName>
    </submittedName>
</protein>
<evidence type="ECO:0000256" key="1">
    <source>
        <dbReference type="SAM" id="Coils"/>
    </source>
</evidence>
<proteinExistence type="predicted"/>
<reference evidence="3" key="1">
    <citation type="journal article" date="2019" name="Int. J. Syst. Evol. Microbiol.">
        <title>The Global Catalogue of Microorganisms (GCM) 10K type strain sequencing project: providing services to taxonomists for standard genome sequencing and annotation.</title>
        <authorList>
            <consortium name="The Broad Institute Genomics Platform"/>
            <consortium name="The Broad Institute Genome Sequencing Center for Infectious Disease"/>
            <person name="Wu L."/>
            <person name="Ma J."/>
        </authorList>
    </citation>
    <scope>NUCLEOTIDE SEQUENCE [LARGE SCALE GENOMIC DNA]</scope>
    <source>
        <strain evidence="3">TISTR 1535</strain>
    </source>
</reference>
<organism evidence="2 3">
    <name type="scientific">Lentibacillus juripiscarius</name>
    <dbReference type="NCBI Taxonomy" id="257446"/>
    <lineage>
        <taxon>Bacteria</taxon>
        <taxon>Bacillati</taxon>
        <taxon>Bacillota</taxon>
        <taxon>Bacilli</taxon>
        <taxon>Bacillales</taxon>
        <taxon>Bacillaceae</taxon>
        <taxon>Lentibacillus</taxon>
    </lineage>
</organism>
<feature type="coiled-coil region" evidence="1">
    <location>
        <begin position="21"/>
        <end position="77"/>
    </location>
</feature>
<keyword evidence="1" id="KW-0175">Coiled coil</keyword>
<sequence>MEQSELQQTLGALNDFSRTIREEMQAMEKRLNNEMQVMEKRMEKRMDERFDQVDGRFDKLEKKVDGLRVDLTETQETVDYLSSKNAQHERKLRSVLQS</sequence>
<comment type="caution">
    <text evidence="2">The sequence shown here is derived from an EMBL/GenBank/DDBJ whole genome shotgun (WGS) entry which is preliminary data.</text>
</comment>